<accession>A0AA36C3D1</accession>
<feature type="domain" description="Phage tail tape measure protein" evidence="2">
    <location>
        <begin position="165"/>
        <end position="349"/>
    </location>
</feature>
<dbReference type="EMBL" id="CATQJA010000067">
    <property type="protein sequence ID" value="CAJ0557643.1"/>
    <property type="molecule type" value="Genomic_DNA"/>
</dbReference>
<feature type="compositionally biased region" description="Polar residues" evidence="1">
    <location>
        <begin position="1293"/>
        <end position="1302"/>
    </location>
</feature>
<dbReference type="Proteomes" id="UP001177023">
    <property type="component" value="Unassembled WGS sequence"/>
</dbReference>
<evidence type="ECO:0000259" key="2">
    <source>
        <dbReference type="Pfam" id="PF10145"/>
    </source>
</evidence>
<feature type="compositionally biased region" description="Low complexity" evidence="1">
    <location>
        <begin position="981"/>
        <end position="995"/>
    </location>
</feature>
<evidence type="ECO:0000256" key="1">
    <source>
        <dbReference type="SAM" id="MobiDB-lite"/>
    </source>
</evidence>
<feature type="region of interest" description="Disordered" evidence="1">
    <location>
        <begin position="1293"/>
        <end position="1337"/>
    </location>
</feature>
<organism evidence="4 5">
    <name type="scientific">Mesorhabditis spiculigera</name>
    <dbReference type="NCBI Taxonomy" id="96644"/>
    <lineage>
        <taxon>Eukaryota</taxon>
        <taxon>Metazoa</taxon>
        <taxon>Ecdysozoa</taxon>
        <taxon>Nematoda</taxon>
        <taxon>Chromadorea</taxon>
        <taxon>Rhabditida</taxon>
        <taxon>Rhabditina</taxon>
        <taxon>Rhabditomorpha</taxon>
        <taxon>Rhabditoidea</taxon>
        <taxon>Rhabditidae</taxon>
        <taxon>Mesorhabditinae</taxon>
        <taxon>Mesorhabditis</taxon>
    </lineage>
</organism>
<evidence type="ECO:0008006" key="6">
    <source>
        <dbReference type="Google" id="ProtNLM"/>
    </source>
</evidence>
<proteinExistence type="predicted"/>
<name>A0AA36C3D1_9BILA</name>
<dbReference type="InterPro" id="IPR010090">
    <property type="entry name" value="Phage_tape_meas"/>
</dbReference>
<gene>
    <name evidence="4" type="ORF">MSPICULIGERA_LOCUS401</name>
</gene>
<feature type="region of interest" description="Disordered" evidence="1">
    <location>
        <begin position="977"/>
        <end position="1001"/>
    </location>
</feature>
<feature type="region of interest" description="Disordered" evidence="1">
    <location>
        <begin position="1153"/>
        <end position="1177"/>
    </location>
</feature>
<evidence type="ECO:0000313" key="5">
    <source>
        <dbReference type="Proteomes" id="UP001177023"/>
    </source>
</evidence>
<evidence type="ECO:0000259" key="3">
    <source>
        <dbReference type="Pfam" id="PF14594"/>
    </source>
</evidence>
<comment type="caution">
    <text evidence="4">The sequence shown here is derived from an EMBL/GenBank/DDBJ whole genome shotgun (WGS) entry which is preliminary data.</text>
</comment>
<evidence type="ECO:0000313" key="4">
    <source>
        <dbReference type="EMBL" id="CAJ0557643.1"/>
    </source>
</evidence>
<sequence>MNDRLLNEARDAARGIDEIRAGARQAAGALNDIELGNRLRQDLQAAQGDLDDLYRQAGDGGAGAGDQAGGNFLSGFTDTIGNLASSTGPIAGSLLGVAVIGLTAGAALAAAIQEGMQQEQNQDLFQAQTGVTEAQARKFGLAAGESYADAFGESIEGNLSTAKAALANGLLDPAATQRDAEKIINSLDGVATIMGEDIPNVARAAGNAVKSGFAVDVQDAFDLLVKGSQMGLNASEDLVDTVTEYSVQFAKVGLSGAEAFGLMNQAVKNGARDTDTAADAIKEFAIRSIDGSKAAAEAYQALGLNAEEMSAQIAKGGIEGSEGMEELLTRIRQIEDPLVKNAVAVGLFGTKAEDLGDAMYKLDLSTAVQSMNDYEGAAWRAINVMGDNAGTSVQGAMNSISVASDGMKAALAQAFGPYIKDFADNISNNRAGVIEFFIDVGNGAFEGAKAVLGFVADGMRGLAEFAGAGADMSVSILRSLADMVGGLDTLSTVISLVIPGFDAGVGGLSDKLNGMADAAEKTGEGIKNGLNQGADFVDNTLVPAVDQAQNRFNEFAGDMKLSAAFNDESAKVNKAIADIGVGADGAAIKIENWTGSIDRNNEAQVKMDDGLRGMADALSNQIRTGMEAGNTVEALTGQYNENYDALLGQVMATGMSNQAAVAYLATLGLTPEFVDTTIRQPGMPEAKYELDVLKGKVIDVPDAKTIHTQALTQDSVDQLEALGLKVETLPDGTVRVTAETDDAEARMQEWLRRDRNLNIKVNYLGLTDAQVRDSQTYSRNGAGGKVPMADGAIRTRADGMIDTAHIQQGSGQGIYTKSPLGPVQYAEGETQWEAYIPGAPSKRRRSEAILQDVARRFGFGLIKPDAIKMADGGVVESFTGIASQHAPGLQLTSSYRDTNDYHGQGKAVDYSNGSGNTDEQLAWANYLADNYQSQLAELIYSDPRFTRNIKDGKIVDPSFYGAATMQQHENHVHAASKEPLGAPSGAGKDAAPAAPDTRTEREKIADQVIAEGKRRGISDKGIKAAVMTALAETDLQNLDHGMDGDNAGIMQQRDNGGWGTLEDRKDPTRAAGMFYDKLDDFDYNSMSEAEAAQKVQQSGTADGSNYAVKAAEADEIIAASNARGNGQMAVGTTDSGVALATDGQRVFVTNWPGSSSSSYSAPESALSSAPAGGTSDAAGKDPNLICDGADLIRFAEKGTGGESYIPHAPSKRNRSVAITRETARRFGYELVPMADGGLTGFGGYVGEKPGLKVPTTANGRRAAAYNAAAFGVGAAFALASGFDADGKFTGQFDTSSNSSSQLEKGHLGSRQEQGTHPSHSQRGSGHGHGEHRNHEGRHMSRRYVLECANGTVWDFNDPACPVSFRVEPTGAEGAEFTHDDQTNVGQAGLSWVDRNDGPNYIALVCKLGPVPKSDGLALGKLWRHSLGRGKEIHRYWSITETGGEKFQDVRLNSKLEPLNLTMLKDVGWIQEDPVSLRSDETWWRKRPAIKTFKAVDFATASIESESDEAVWPHIVITGPITLPKIGWQGELVPLPTIAAGDVWTIETDPNWFSIKDGAGNDRSWIARAWYKQIPGDPDGPITVPITIQGTGTNTNTSMTVAAPGYPRPNTTEVKGWQIEVGSPDGRSWRPLGAYMAGTGFEWDWAIPTTGEIFIKGNHPLASYLSRPRRKVILIRTWRNGIPWTGRVMEAQVSGPPGRLTIKLTCISHLFKLLRALAWVNNTTPPEFQLNITGKQDIDWGPPDQVLKKVCVQALPIRRTTPDLPDLDDVDTLDDMINIVHESPDDMIILAARFTQLDELFKQTVETQEIGLSLDFWEPSMGPSPQVFNTHTLAMLQSVMDYTSDNFLNFTNPGNILGLTNPSEWGKLQNPGFIFNTHAKRDRRQYQWRTDSDQIAFIRRTEKSCDATRVAIGGKAPEILNQVIEWGANFALQLILNAILPGLGLGNIIGDLFDDIFFAFQQFWDPELEAELGELGRGEAFGDNTSAWSLDAFAVGQAALKAHSGSEAIELTIVDGGADGRGFTFGADIEVIDGVEVQFERRYKVGDIMTVWDDGVVIEKHVSNVKITEQEDGRMRTVTTFGDAITVGEGWERVLNKVQTIFGSIRAIANST</sequence>
<keyword evidence="5" id="KW-1185">Reference proteome</keyword>
<reference evidence="4" key="1">
    <citation type="submission" date="2023-06" db="EMBL/GenBank/DDBJ databases">
        <authorList>
            <person name="Delattre M."/>
        </authorList>
    </citation>
    <scope>NUCLEOTIDE SEQUENCE</scope>
    <source>
        <strain evidence="4">AF72</strain>
    </source>
</reference>
<dbReference type="InterPro" id="IPR029432">
    <property type="entry name" value="Gp28/Gp37-like_dom"/>
</dbReference>
<dbReference type="Pfam" id="PF14594">
    <property type="entry name" value="Sipho_Gp37"/>
    <property type="match status" value="1"/>
</dbReference>
<feature type="non-terminal residue" evidence="4">
    <location>
        <position position="1"/>
    </location>
</feature>
<feature type="compositionally biased region" description="Basic and acidic residues" evidence="1">
    <location>
        <begin position="1327"/>
        <end position="1337"/>
    </location>
</feature>
<feature type="domain" description="Gp28/Gp37-like" evidence="3">
    <location>
        <begin position="1640"/>
        <end position="2082"/>
    </location>
</feature>
<feature type="compositionally biased region" description="Low complexity" evidence="1">
    <location>
        <begin position="1153"/>
        <end position="1173"/>
    </location>
</feature>
<protein>
    <recommendedName>
        <fullName evidence="6">Phage tail tape measure protein domain-containing protein</fullName>
    </recommendedName>
</protein>
<dbReference type="Pfam" id="PF10145">
    <property type="entry name" value="PhageMin_Tail"/>
    <property type="match status" value="1"/>
</dbReference>